<evidence type="ECO:0008006" key="3">
    <source>
        <dbReference type="Google" id="ProtNLM"/>
    </source>
</evidence>
<evidence type="ECO:0000313" key="1">
    <source>
        <dbReference type="EMBL" id="TCS59691.1"/>
    </source>
</evidence>
<reference evidence="1 2" key="1">
    <citation type="submission" date="2019-03" db="EMBL/GenBank/DDBJ databases">
        <title>Genomic Encyclopedia of Type Strains, Phase IV (KMG-IV): sequencing the most valuable type-strain genomes for metagenomic binning, comparative biology and taxonomic classification.</title>
        <authorList>
            <person name="Goeker M."/>
        </authorList>
    </citation>
    <scope>NUCLEOTIDE SEQUENCE [LARGE SCALE GENOMIC DNA]</scope>
    <source>
        <strain evidence="1 2">DSM 104836</strain>
    </source>
</reference>
<name>A0A4V2UMW0_9RHOB</name>
<organism evidence="1 2">
    <name type="scientific">Primorskyibacter sedentarius</name>
    <dbReference type="NCBI Taxonomy" id="745311"/>
    <lineage>
        <taxon>Bacteria</taxon>
        <taxon>Pseudomonadati</taxon>
        <taxon>Pseudomonadota</taxon>
        <taxon>Alphaproteobacteria</taxon>
        <taxon>Rhodobacterales</taxon>
        <taxon>Roseobacteraceae</taxon>
        <taxon>Primorskyibacter</taxon>
    </lineage>
</organism>
<dbReference type="AlphaFoldDB" id="A0A4V2UMW0"/>
<gene>
    <name evidence="1" type="ORF">EDD52_12062</name>
</gene>
<dbReference type="OrthoDB" id="981968at2"/>
<dbReference type="RefSeq" id="WP_132248021.1">
    <property type="nucleotide sequence ID" value="NZ_SLZU01000020.1"/>
</dbReference>
<comment type="caution">
    <text evidence="1">The sequence shown here is derived from an EMBL/GenBank/DDBJ whole genome shotgun (WGS) entry which is preliminary data.</text>
</comment>
<evidence type="ECO:0000313" key="2">
    <source>
        <dbReference type="Proteomes" id="UP000295696"/>
    </source>
</evidence>
<accession>A0A4V2UMW0</accession>
<proteinExistence type="predicted"/>
<keyword evidence="2" id="KW-1185">Reference proteome</keyword>
<protein>
    <recommendedName>
        <fullName evidence="3">Glycosaminoglycan attachment protein</fullName>
    </recommendedName>
</protein>
<dbReference type="EMBL" id="SLZU01000020">
    <property type="protein sequence ID" value="TCS59691.1"/>
    <property type="molecule type" value="Genomic_DNA"/>
</dbReference>
<dbReference type="Proteomes" id="UP000295696">
    <property type="component" value="Unassembled WGS sequence"/>
</dbReference>
<sequence length="378" mass="41937">MGLNLFEHLAPDETLHPQFLKTRDDSLMAPARSTLSEIAVTMSDPDGNFVQQFQTHGFDARTFELYLHALFTEAGHTLDRNHNRPDFLISRDGLTVAVEAVTANPTPRKDYQPYELFPRVSPRTAEEAMRFLKQEVAIKFGSPLYSKMQKKYWTLPHVAGKPFVIAIENFHGGGLNLSATSISQYLFGIDHRHLFDDGGNLVVEGNAILKHEGSKVIPSNFFGLPDAHHVSGILFSNAGTVPKFGRIGQQGHYRSKATRMVRSGTCWDPNPNAISPQVFAYEVGDLDMPSEPWRDGSVFIHNPYALHPLPAEWIGASAEENLSEGGTVVATMTDPFHVYASTTTLLRGPASDRHVRKCIAGQINVLRLSQAMGESWRS</sequence>